<name>A0A5C6MVD9_9TELE</name>
<keyword evidence="2" id="KW-1185">Reference proteome</keyword>
<dbReference type="EMBL" id="RHFK02000020">
    <property type="protein sequence ID" value="TWW58328.1"/>
    <property type="molecule type" value="Genomic_DNA"/>
</dbReference>
<dbReference type="Proteomes" id="UP000324091">
    <property type="component" value="Chromosome 7"/>
</dbReference>
<evidence type="ECO:0000313" key="2">
    <source>
        <dbReference type="Proteomes" id="UP000324091"/>
    </source>
</evidence>
<gene>
    <name evidence="1" type="ORF">D4764_07G0010470</name>
</gene>
<protein>
    <submittedName>
        <fullName evidence="1">Uncharacterized protein</fullName>
    </submittedName>
</protein>
<accession>A0A5C6MVD9</accession>
<sequence length="66" mass="6630">MGEVCVCVCVCGGGGVYCLCGLRMELLAARSALRSALLPHLGCSVSGSITCAGMLTPYKPASPPVV</sequence>
<dbReference type="AlphaFoldDB" id="A0A5C6MVD9"/>
<reference evidence="1 2" key="1">
    <citation type="submission" date="2019-04" db="EMBL/GenBank/DDBJ databases">
        <title>Chromosome genome assembly for Takifugu flavidus.</title>
        <authorList>
            <person name="Xiao S."/>
        </authorList>
    </citation>
    <scope>NUCLEOTIDE SEQUENCE [LARGE SCALE GENOMIC DNA]</scope>
    <source>
        <strain evidence="1">HTHZ2018</strain>
        <tissue evidence="1">Muscle</tissue>
    </source>
</reference>
<evidence type="ECO:0000313" key="1">
    <source>
        <dbReference type="EMBL" id="TWW58328.1"/>
    </source>
</evidence>
<comment type="caution">
    <text evidence="1">The sequence shown here is derived from an EMBL/GenBank/DDBJ whole genome shotgun (WGS) entry which is preliminary data.</text>
</comment>
<proteinExistence type="predicted"/>
<organism evidence="1 2">
    <name type="scientific">Takifugu flavidus</name>
    <name type="common">sansaifugu</name>
    <dbReference type="NCBI Taxonomy" id="433684"/>
    <lineage>
        <taxon>Eukaryota</taxon>
        <taxon>Metazoa</taxon>
        <taxon>Chordata</taxon>
        <taxon>Craniata</taxon>
        <taxon>Vertebrata</taxon>
        <taxon>Euteleostomi</taxon>
        <taxon>Actinopterygii</taxon>
        <taxon>Neopterygii</taxon>
        <taxon>Teleostei</taxon>
        <taxon>Neoteleostei</taxon>
        <taxon>Acanthomorphata</taxon>
        <taxon>Eupercaria</taxon>
        <taxon>Tetraodontiformes</taxon>
        <taxon>Tetradontoidea</taxon>
        <taxon>Tetraodontidae</taxon>
        <taxon>Takifugu</taxon>
    </lineage>
</organism>